<dbReference type="RefSeq" id="WP_075531751.1">
    <property type="nucleotide sequence ID" value="NZ_CP053844.1"/>
</dbReference>
<dbReference type="EMBL" id="FIZP01000003">
    <property type="protein sequence ID" value="CZE47576.1"/>
    <property type="molecule type" value="Genomic_DNA"/>
</dbReference>
<proteinExistence type="predicted"/>
<keyword evidence="1" id="KW-0732">Signal</keyword>
<dbReference type="GO" id="GO:0016301">
    <property type="term" value="F:kinase activity"/>
    <property type="evidence" value="ECO:0007669"/>
    <property type="project" value="UniProtKB-KW"/>
</dbReference>
<sequence>MKVLFYAFITAFFISGCSIFSLTSAKPQTPLAPDGEYLATIDKFTITTSTPKLYTYFFTYKGKSLKAISPKYYYKSNDIALIKVKNSIITSMLLLKRETKNKPQTLTQPAPYKKEKIIKKKVAPSKISIPKTQSISF</sequence>
<evidence type="ECO:0000313" key="2">
    <source>
        <dbReference type="EMBL" id="CZE47576.1"/>
    </source>
</evidence>
<keyword evidence="2" id="KW-0418">Kinase</keyword>
<feature type="signal peptide" evidence="1">
    <location>
        <begin position="1"/>
        <end position="25"/>
    </location>
</feature>
<feature type="chain" id="PRO_5007281494" evidence="1">
    <location>
        <begin position="26"/>
        <end position="137"/>
    </location>
</feature>
<organism evidence="2 3">
    <name type="scientific">Campylobacter geochelonis</name>
    <dbReference type="NCBI Taxonomy" id="1780362"/>
    <lineage>
        <taxon>Bacteria</taxon>
        <taxon>Pseudomonadati</taxon>
        <taxon>Campylobacterota</taxon>
        <taxon>Epsilonproteobacteria</taxon>
        <taxon>Campylobacterales</taxon>
        <taxon>Campylobacteraceae</taxon>
        <taxon>Campylobacter</taxon>
    </lineage>
</organism>
<accession>A0A128EF76</accession>
<dbReference type="AlphaFoldDB" id="A0A128EF76"/>
<evidence type="ECO:0000256" key="1">
    <source>
        <dbReference type="SAM" id="SignalP"/>
    </source>
</evidence>
<name>A0A128EF76_9BACT</name>
<dbReference type="Proteomes" id="UP000069632">
    <property type="component" value="Unassembled WGS sequence"/>
</dbReference>
<protein>
    <submittedName>
        <fullName evidence="2">Putative GTP pyrophosphokinase</fullName>
    </submittedName>
</protein>
<reference evidence="2 3" key="1">
    <citation type="submission" date="2016-02" db="EMBL/GenBank/DDBJ databases">
        <authorList>
            <consortium name="Pathogen Informatics"/>
        </authorList>
    </citation>
    <scope>NUCLEOTIDE SEQUENCE [LARGE SCALE GENOMIC DNA]</scope>
    <source>
        <strain evidence="2 3">RC20</strain>
    </source>
</reference>
<keyword evidence="2" id="KW-0808">Transferase</keyword>
<evidence type="ECO:0000313" key="3">
    <source>
        <dbReference type="Proteomes" id="UP000069632"/>
    </source>
</evidence>
<keyword evidence="3" id="KW-1185">Reference proteome</keyword>
<dbReference type="PROSITE" id="PS51257">
    <property type="entry name" value="PROKAR_LIPOPROTEIN"/>
    <property type="match status" value="1"/>
</dbReference>
<gene>
    <name evidence="2" type="ORF">ERS672216_00967</name>
</gene>